<dbReference type="InterPro" id="IPR051552">
    <property type="entry name" value="HptR"/>
</dbReference>
<evidence type="ECO:0000259" key="12">
    <source>
        <dbReference type="PROSITE" id="PS50110"/>
    </source>
</evidence>
<comment type="caution">
    <text evidence="13">The sequence shown here is derived from an EMBL/GenBank/DDBJ whole genome shotgun (WGS) entry which is preliminary data.</text>
</comment>
<dbReference type="OrthoDB" id="1769137at2"/>
<dbReference type="PRINTS" id="PR00032">
    <property type="entry name" value="HTHARAC"/>
</dbReference>
<dbReference type="InterPro" id="IPR009057">
    <property type="entry name" value="Homeodomain-like_sf"/>
</dbReference>
<dbReference type="PANTHER" id="PTHR42713:SF3">
    <property type="entry name" value="TRANSCRIPTIONAL REGULATORY PROTEIN HPTR"/>
    <property type="match status" value="1"/>
</dbReference>
<dbReference type="SUPFAM" id="SSF46689">
    <property type="entry name" value="Homeodomain-like"/>
    <property type="match status" value="1"/>
</dbReference>
<evidence type="ECO:0000256" key="4">
    <source>
        <dbReference type="ARBA" id="ARBA00022553"/>
    </source>
</evidence>
<evidence type="ECO:0000313" key="13">
    <source>
        <dbReference type="EMBL" id="RGE69124.1"/>
    </source>
</evidence>
<feature type="modified residue" description="4-aspartylphosphate" evidence="10">
    <location>
        <position position="55"/>
    </location>
</feature>
<dbReference type="InterPro" id="IPR011006">
    <property type="entry name" value="CheY-like_superfamily"/>
</dbReference>
<feature type="domain" description="HTH araC/xylS-type" evidence="11">
    <location>
        <begin position="151"/>
        <end position="249"/>
    </location>
</feature>
<proteinExistence type="predicted"/>
<dbReference type="GO" id="GO:0043565">
    <property type="term" value="F:sequence-specific DNA binding"/>
    <property type="evidence" value="ECO:0007669"/>
    <property type="project" value="InterPro"/>
</dbReference>
<dbReference type="RefSeq" id="WP_021636639.1">
    <property type="nucleotide sequence ID" value="NZ_CALBAU010000055.1"/>
</dbReference>
<protein>
    <recommendedName>
        <fullName evidence="2">Stage 0 sporulation protein A homolog</fullName>
    </recommendedName>
</protein>
<dbReference type="InterPro" id="IPR020449">
    <property type="entry name" value="Tscrpt_reg_AraC-type_HTH"/>
</dbReference>
<dbReference type="Gene3D" id="1.10.10.60">
    <property type="entry name" value="Homeodomain-like"/>
    <property type="match status" value="2"/>
</dbReference>
<organism evidence="13 14">
    <name type="scientific">Eisenbergiella massiliensis</name>
    <dbReference type="NCBI Taxonomy" id="1720294"/>
    <lineage>
        <taxon>Bacteria</taxon>
        <taxon>Bacillati</taxon>
        <taxon>Bacillota</taxon>
        <taxon>Clostridia</taxon>
        <taxon>Lachnospirales</taxon>
        <taxon>Lachnospiraceae</taxon>
        <taxon>Eisenbergiella</taxon>
    </lineage>
</organism>
<dbReference type="CDD" id="cd17536">
    <property type="entry name" value="REC_YesN-like"/>
    <property type="match status" value="1"/>
</dbReference>
<keyword evidence="3" id="KW-0963">Cytoplasm</keyword>
<dbReference type="Gene3D" id="3.40.50.2300">
    <property type="match status" value="1"/>
</dbReference>
<reference evidence="13 14" key="1">
    <citation type="submission" date="2018-08" db="EMBL/GenBank/DDBJ databases">
        <title>A genome reference for cultivated species of the human gut microbiota.</title>
        <authorList>
            <person name="Zou Y."/>
            <person name="Xue W."/>
            <person name="Luo G."/>
        </authorList>
    </citation>
    <scope>NUCLEOTIDE SEQUENCE [LARGE SCALE GENOMIC DNA]</scope>
    <source>
        <strain evidence="13 14">AF26-4BH</strain>
    </source>
</reference>
<dbReference type="GO" id="GO:0000160">
    <property type="term" value="P:phosphorelay signal transduction system"/>
    <property type="evidence" value="ECO:0007669"/>
    <property type="project" value="UniProtKB-KW"/>
</dbReference>
<dbReference type="InterPro" id="IPR018062">
    <property type="entry name" value="HTH_AraC-typ_CS"/>
</dbReference>
<dbReference type="PANTHER" id="PTHR42713">
    <property type="entry name" value="HISTIDINE KINASE-RELATED"/>
    <property type="match status" value="1"/>
</dbReference>
<name>A0A3E3IPZ7_9FIRM</name>
<dbReference type="InterPro" id="IPR018060">
    <property type="entry name" value="HTH_AraC"/>
</dbReference>
<evidence type="ECO:0000256" key="2">
    <source>
        <dbReference type="ARBA" id="ARBA00018672"/>
    </source>
</evidence>
<comment type="subcellular location">
    <subcellularLocation>
        <location evidence="1">Cytoplasm</location>
    </subcellularLocation>
</comment>
<dbReference type="GO" id="GO:0005737">
    <property type="term" value="C:cytoplasm"/>
    <property type="evidence" value="ECO:0007669"/>
    <property type="project" value="UniProtKB-SubCell"/>
</dbReference>
<dbReference type="GO" id="GO:0003700">
    <property type="term" value="F:DNA-binding transcription factor activity"/>
    <property type="evidence" value="ECO:0007669"/>
    <property type="project" value="InterPro"/>
</dbReference>
<sequence length="250" mass="28132">MYHVFLADDEPWALMTLQNLIDWSDYGFAVSGEAEDGEQALERIIRTNPDLIISDIRMPGMDGLSLLQTIRDRGLGAEVLLVSGYTDFEYARKALQYGCAGYLVKPVEEQELVEYLSKVKGILDGKNSGGGVKLSGENEDEGYQSEKIQVQNMVKYIQEHFGEGLTLATLAGEFKMSESYISSLIKKRTGKGFGEHLMEVRIQKAQEYLRTTNDSIEAIAERVGYPDYFYFTKVYKKATGISPAAYRRQL</sequence>
<feature type="domain" description="Response regulatory" evidence="12">
    <location>
        <begin position="3"/>
        <end position="120"/>
    </location>
</feature>
<evidence type="ECO:0000256" key="10">
    <source>
        <dbReference type="PROSITE-ProRule" id="PRU00169"/>
    </source>
</evidence>
<dbReference type="PROSITE" id="PS01124">
    <property type="entry name" value="HTH_ARAC_FAMILY_2"/>
    <property type="match status" value="1"/>
</dbReference>
<evidence type="ECO:0000256" key="1">
    <source>
        <dbReference type="ARBA" id="ARBA00004496"/>
    </source>
</evidence>
<dbReference type="SMART" id="SM00448">
    <property type="entry name" value="REC"/>
    <property type="match status" value="1"/>
</dbReference>
<dbReference type="Pfam" id="PF00072">
    <property type="entry name" value="Response_reg"/>
    <property type="match status" value="1"/>
</dbReference>
<dbReference type="PROSITE" id="PS00041">
    <property type="entry name" value="HTH_ARAC_FAMILY_1"/>
    <property type="match status" value="1"/>
</dbReference>
<comment type="function">
    <text evidence="9">May play the central regulatory role in sporulation. It may be an element of the effector pathway responsible for the activation of sporulation genes in response to nutritional stress. Spo0A may act in concert with spo0H (a sigma factor) to control the expression of some genes that are critical to the sporulation process.</text>
</comment>
<keyword evidence="5" id="KW-0902">Two-component regulatory system</keyword>
<dbReference type="Proteomes" id="UP000261166">
    <property type="component" value="Unassembled WGS sequence"/>
</dbReference>
<dbReference type="Pfam" id="PF12833">
    <property type="entry name" value="HTH_18"/>
    <property type="match status" value="1"/>
</dbReference>
<evidence type="ECO:0000256" key="5">
    <source>
        <dbReference type="ARBA" id="ARBA00023012"/>
    </source>
</evidence>
<keyword evidence="7 13" id="KW-0238">DNA-binding</keyword>
<accession>A0A3E3IPZ7</accession>
<evidence type="ECO:0000313" key="14">
    <source>
        <dbReference type="Proteomes" id="UP000261166"/>
    </source>
</evidence>
<evidence type="ECO:0000256" key="8">
    <source>
        <dbReference type="ARBA" id="ARBA00023163"/>
    </source>
</evidence>
<dbReference type="EMBL" id="QVLU01000018">
    <property type="protein sequence ID" value="RGE69124.1"/>
    <property type="molecule type" value="Genomic_DNA"/>
</dbReference>
<evidence type="ECO:0000256" key="3">
    <source>
        <dbReference type="ARBA" id="ARBA00022490"/>
    </source>
</evidence>
<evidence type="ECO:0000256" key="6">
    <source>
        <dbReference type="ARBA" id="ARBA00023015"/>
    </source>
</evidence>
<evidence type="ECO:0000256" key="7">
    <source>
        <dbReference type="ARBA" id="ARBA00023125"/>
    </source>
</evidence>
<dbReference type="PROSITE" id="PS50110">
    <property type="entry name" value="RESPONSE_REGULATORY"/>
    <property type="match status" value="1"/>
</dbReference>
<keyword evidence="4 10" id="KW-0597">Phosphoprotein</keyword>
<evidence type="ECO:0000259" key="11">
    <source>
        <dbReference type="PROSITE" id="PS01124"/>
    </source>
</evidence>
<keyword evidence="6" id="KW-0805">Transcription regulation</keyword>
<dbReference type="SUPFAM" id="SSF52172">
    <property type="entry name" value="CheY-like"/>
    <property type="match status" value="1"/>
</dbReference>
<dbReference type="SMART" id="SM00342">
    <property type="entry name" value="HTH_ARAC"/>
    <property type="match status" value="1"/>
</dbReference>
<dbReference type="InterPro" id="IPR001789">
    <property type="entry name" value="Sig_transdc_resp-reg_receiver"/>
</dbReference>
<evidence type="ECO:0000256" key="9">
    <source>
        <dbReference type="ARBA" id="ARBA00024867"/>
    </source>
</evidence>
<keyword evidence="8" id="KW-0804">Transcription</keyword>
<gene>
    <name evidence="13" type="ORF">DWY69_18750</name>
</gene>
<dbReference type="AlphaFoldDB" id="A0A3E3IPZ7"/>